<proteinExistence type="predicted"/>
<dbReference type="HOGENOM" id="CLU_053947_0_0_1"/>
<dbReference type="Gene3D" id="3.40.50.1360">
    <property type="match status" value="1"/>
</dbReference>
<comment type="pathway">
    <text evidence="1">Carbohydrate degradation; pentose phosphate pathway.</text>
</comment>
<dbReference type="Proteomes" id="UP000017836">
    <property type="component" value="Unassembled WGS sequence"/>
</dbReference>
<dbReference type="KEGG" id="atr:18423213"/>
<dbReference type="eggNOG" id="KOG3147">
    <property type="taxonomic scope" value="Eukaryota"/>
</dbReference>
<sequence length="264" mass="28631">MDNQKSSHNGAAPLVRVFESTEELSTGLADYVAQVSENAVRERGAFAIVLSGGPIITLLSKLAGGPYKQTVDWSKWHVFWADERLAAKRHPDSNYRQAKDVLLSKVPIVPSQVACITERTLSAEEAAEEYEFALRQAVRNHTIKVSPHRDCPCFDLVLLCTTTTTTTTTTTCFHSSPDHFYYQDSTSYSSQWVVHTDKHHGRIALTLPVLNSAANVAVIIAATGGVSPLSAVAPLVSLNEGCLVWFVDPAAAPSIDGLLACYSS</sequence>
<dbReference type="PANTHER" id="PTHR11054">
    <property type="entry name" value="6-PHOSPHOGLUCONOLACTONASE"/>
    <property type="match status" value="1"/>
</dbReference>
<dbReference type="PANTHER" id="PTHR11054:SF17">
    <property type="entry name" value="6-PHOSPHOGLUCONOLACTONASE 1-RELATED"/>
    <property type="match status" value="1"/>
</dbReference>
<dbReference type="STRING" id="13333.W1NJ99"/>
<name>W1NJ99_AMBTC</name>
<keyword evidence="4" id="KW-1185">Reference proteome</keyword>
<dbReference type="InterPro" id="IPR037171">
    <property type="entry name" value="NagB/RpiA_transferase-like"/>
</dbReference>
<reference evidence="4" key="1">
    <citation type="journal article" date="2013" name="Science">
        <title>The Amborella genome and the evolution of flowering plants.</title>
        <authorList>
            <consortium name="Amborella Genome Project"/>
        </authorList>
    </citation>
    <scope>NUCLEOTIDE SEQUENCE [LARGE SCALE GENOMIC DNA]</scope>
</reference>
<dbReference type="Gramene" id="ERM95294">
    <property type="protein sequence ID" value="ERM95294"/>
    <property type="gene ID" value="AMTR_s00008p00108360"/>
</dbReference>
<feature type="domain" description="Glucosamine/galactosamine-6-phosphate isomerase" evidence="2">
    <location>
        <begin position="20"/>
        <end position="222"/>
    </location>
</feature>
<dbReference type="OrthoDB" id="432544at2759"/>
<protein>
    <recommendedName>
        <fullName evidence="2">Glucosamine/galactosamine-6-phosphate isomerase domain-containing protein</fullName>
    </recommendedName>
</protein>
<evidence type="ECO:0000256" key="1">
    <source>
        <dbReference type="ARBA" id="ARBA00004959"/>
    </source>
</evidence>
<dbReference type="GO" id="GO:0017057">
    <property type="term" value="F:6-phosphogluconolactonase activity"/>
    <property type="evidence" value="ECO:0000318"/>
    <property type="project" value="GO_Central"/>
</dbReference>
<dbReference type="InterPro" id="IPR006148">
    <property type="entry name" value="Glc/Gal-6P_isomerase"/>
</dbReference>
<dbReference type="GO" id="GO:0005975">
    <property type="term" value="P:carbohydrate metabolic process"/>
    <property type="evidence" value="ECO:0007669"/>
    <property type="project" value="InterPro"/>
</dbReference>
<dbReference type="AlphaFoldDB" id="W1NJ99"/>
<dbReference type="UniPathway" id="UPA00115"/>
<accession>W1NJ99</accession>
<dbReference type="InterPro" id="IPR039104">
    <property type="entry name" value="6PGL"/>
</dbReference>
<evidence type="ECO:0000259" key="2">
    <source>
        <dbReference type="Pfam" id="PF01182"/>
    </source>
</evidence>
<dbReference type="GO" id="GO:0009051">
    <property type="term" value="P:pentose-phosphate shunt, oxidative branch"/>
    <property type="evidence" value="ECO:0000318"/>
    <property type="project" value="GO_Central"/>
</dbReference>
<organism evidence="3 4">
    <name type="scientific">Amborella trichopoda</name>
    <dbReference type="NCBI Taxonomy" id="13333"/>
    <lineage>
        <taxon>Eukaryota</taxon>
        <taxon>Viridiplantae</taxon>
        <taxon>Streptophyta</taxon>
        <taxon>Embryophyta</taxon>
        <taxon>Tracheophyta</taxon>
        <taxon>Spermatophyta</taxon>
        <taxon>Magnoliopsida</taxon>
        <taxon>Amborellales</taxon>
        <taxon>Amborellaceae</taxon>
        <taxon>Amborella</taxon>
    </lineage>
</organism>
<dbReference type="SUPFAM" id="SSF100950">
    <property type="entry name" value="NagB/RpiA/CoA transferase-like"/>
    <property type="match status" value="1"/>
</dbReference>
<gene>
    <name evidence="3" type="ORF">AMTR_s00008p00108360</name>
</gene>
<evidence type="ECO:0000313" key="3">
    <source>
        <dbReference type="EMBL" id="ERM95294.1"/>
    </source>
</evidence>
<dbReference type="EMBL" id="KI397486">
    <property type="protein sequence ID" value="ERM95294.1"/>
    <property type="molecule type" value="Genomic_DNA"/>
</dbReference>
<dbReference type="Pfam" id="PF01182">
    <property type="entry name" value="Glucosamine_iso"/>
    <property type="match status" value="1"/>
</dbReference>
<evidence type="ECO:0000313" key="4">
    <source>
        <dbReference type="Proteomes" id="UP000017836"/>
    </source>
</evidence>
<dbReference type="GO" id="GO:0005829">
    <property type="term" value="C:cytosol"/>
    <property type="evidence" value="ECO:0000318"/>
    <property type="project" value="GO_Central"/>
</dbReference>